<dbReference type="EMBL" id="CAHIKZ030000275">
    <property type="protein sequence ID" value="CAE1165525.1"/>
    <property type="molecule type" value="Genomic_DNA"/>
</dbReference>
<dbReference type="PANTHER" id="PTHR10083">
    <property type="entry name" value="KUNITZ-TYPE PROTEASE INHIBITOR-RELATED"/>
    <property type="match status" value="1"/>
</dbReference>
<feature type="domain" description="BPTI/Kunitz inhibitor" evidence="7">
    <location>
        <begin position="1448"/>
        <end position="1498"/>
    </location>
</feature>
<feature type="domain" description="BPTI/Kunitz inhibitor" evidence="7">
    <location>
        <begin position="869"/>
        <end position="919"/>
    </location>
</feature>
<keyword evidence="3" id="KW-0646">Protease inhibitor</keyword>
<gene>
    <name evidence="10" type="ORF">SPHA_8486</name>
</gene>
<feature type="domain" description="BPTI/Kunitz inhibitor" evidence="7">
    <location>
        <begin position="473"/>
        <end position="523"/>
    </location>
</feature>
<feature type="domain" description="BPTI/Kunitz inhibitor" evidence="7">
    <location>
        <begin position="342"/>
        <end position="392"/>
    </location>
</feature>
<dbReference type="Pfam" id="PF00014">
    <property type="entry name" value="Kunitz_BPTI"/>
    <property type="match status" value="23"/>
</dbReference>
<comment type="caution">
    <text evidence="10">The sequence shown here is derived from an EMBL/GenBank/DDBJ whole genome shotgun (WGS) entry which is preliminary data.</text>
</comment>
<feature type="domain" description="BPTI/Kunitz inhibitor" evidence="7">
    <location>
        <begin position="1129"/>
        <end position="1179"/>
    </location>
</feature>
<feature type="domain" description="BPTI/Kunitz inhibitor" evidence="7">
    <location>
        <begin position="267"/>
        <end position="317"/>
    </location>
</feature>
<feature type="domain" description="BPTI/Kunitz inhibitor" evidence="7">
    <location>
        <begin position="1057"/>
        <end position="1107"/>
    </location>
</feature>
<dbReference type="InterPro" id="IPR002223">
    <property type="entry name" value="Kunitz_BPTI"/>
</dbReference>
<dbReference type="Gene3D" id="2.60.40.10">
    <property type="entry name" value="Immunoglobulins"/>
    <property type="match status" value="3"/>
</dbReference>
<evidence type="ECO:0000256" key="6">
    <source>
        <dbReference type="ARBA" id="ARBA00023157"/>
    </source>
</evidence>
<comment type="subcellular location">
    <subcellularLocation>
        <location evidence="1">Secreted</location>
    </subcellularLocation>
</comment>
<feature type="domain" description="BPTI/Kunitz inhibitor" evidence="7">
    <location>
        <begin position="1205"/>
        <end position="1255"/>
    </location>
</feature>
<dbReference type="InterPro" id="IPR036880">
    <property type="entry name" value="Kunitz_BPTI_sf"/>
</dbReference>
<keyword evidence="11" id="KW-1185">Reference proteome</keyword>
<dbReference type="PROSITE" id="PS50900">
    <property type="entry name" value="PLAC"/>
    <property type="match status" value="1"/>
</dbReference>
<dbReference type="InterPro" id="IPR007110">
    <property type="entry name" value="Ig-like_dom"/>
</dbReference>
<dbReference type="SUPFAM" id="SSF48726">
    <property type="entry name" value="Immunoglobulin"/>
    <property type="match status" value="3"/>
</dbReference>
<accession>A0A812B0Q9</accession>
<dbReference type="InterPro" id="IPR020901">
    <property type="entry name" value="Prtase_inh_Kunz-CS"/>
</dbReference>
<reference evidence="10" key="1">
    <citation type="submission" date="2021-01" db="EMBL/GenBank/DDBJ databases">
        <authorList>
            <person name="Li R."/>
            <person name="Bekaert M."/>
        </authorList>
    </citation>
    <scope>NUCLEOTIDE SEQUENCE</scope>
    <source>
        <strain evidence="10">Farmed</strain>
    </source>
</reference>
<organism evidence="10 11">
    <name type="scientific">Acanthosepion pharaonis</name>
    <name type="common">Pharaoh cuttlefish</name>
    <name type="synonym">Sepia pharaonis</name>
    <dbReference type="NCBI Taxonomy" id="158019"/>
    <lineage>
        <taxon>Eukaryota</taxon>
        <taxon>Metazoa</taxon>
        <taxon>Spiralia</taxon>
        <taxon>Lophotrochozoa</taxon>
        <taxon>Mollusca</taxon>
        <taxon>Cephalopoda</taxon>
        <taxon>Coleoidea</taxon>
        <taxon>Decapodiformes</taxon>
        <taxon>Sepiida</taxon>
        <taxon>Sepiina</taxon>
        <taxon>Sepiidae</taxon>
        <taxon>Acanthosepion</taxon>
    </lineage>
</organism>
<keyword evidence="2" id="KW-0964">Secreted</keyword>
<dbReference type="InterPro" id="IPR003598">
    <property type="entry name" value="Ig_sub2"/>
</dbReference>
<evidence type="ECO:0000259" key="9">
    <source>
        <dbReference type="PROSITE" id="PS50900"/>
    </source>
</evidence>
<evidence type="ECO:0000259" key="8">
    <source>
        <dbReference type="PROSITE" id="PS50835"/>
    </source>
</evidence>
<dbReference type="SMART" id="SM00131">
    <property type="entry name" value="KU"/>
    <property type="match status" value="23"/>
</dbReference>
<dbReference type="FunFam" id="4.10.410.10:FF:000020">
    <property type="entry name" value="Collagen, type VI, alpha 3"/>
    <property type="match status" value="13"/>
</dbReference>
<feature type="domain" description="BPTI/Kunitz inhibitor" evidence="7">
    <location>
        <begin position="1"/>
        <end position="49"/>
    </location>
</feature>
<dbReference type="PROSITE" id="PS50279">
    <property type="entry name" value="BPTI_KUNITZ_2"/>
    <property type="match status" value="23"/>
</dbReference>
<feature type="domain" description="BPTI/Kunitz inhibitor" evidence="7">
    <location>
        <begin position="1323"/>
        <end position="1373"/>
    </location>
</feature>
<dbReference type="FunFam" id="4.10.410.10:FF:000005">
    <property type="entry name" value="Pancreatic trypsin inhibitor"/>
    <property type="match status" value="1"/>
</dbReference>
<dbReference type="PRINTS" id="PR00759">
    <property type="entry name" value="BASICPTASE"/>
</dbReference>
<dbReference type="GO" id="GO:0005615">
    <property type="term" value="C:extracellular space"/>
    <property type="evidence" value="ECO:0007669"/>
    <property type="project" value="TreeGrafter"/>
</dbReference>
<dbReference type="InterPro" id="IPR003599">
    <property type="entry name" value="Ig_sub"/>
</dbReference>
<feature type="domain" description="BPTI/Kunitz inhibitor" evidence="7">
    <location>
        <begin position="737"/>
        <end position="787"/>
    </location>
</feature>
<feature type="domain" description="BPTI/Kunitz inhibitor" evidence="7">
    <location>
        <begin position="793"/>
        <end position="843"/>
    </location>
</feature>
<feature type="domain" description="BPTI/Kunitz inhibitor" evidence="7">
    <location>
        <begin position="925"/>
        <end position="975"/>
    </location>
</feature>
<dbReference type="Gene3D" id="4.10.410.10">
    <property type="entry name" value="Pancreatic trypsin inhibitor Kunitz domain"/>
    <property type="match status" value="23"/>
</dbReference>
<dbReference type="SMART" id="SM00409">
    <property type="entry name" value="IG"/>
    <property type="match status" value="3"/>
</dbReference>
<dbReference type="InterPro" id="IPR013783">
    <property type="entry name" value="Ig-like_fold"/>
</dbReference>
<evidence type="ECO:0000256" key="1">
    <source>
        <dbReference type="ARBA" id="ARBA00004613"/>
    </source>
</evidence>
<dbReference type="InterPro" id="IPR050098">
    <property type="entry name" value="TFPI/VKTCI-like"/>
</dbReference>
<feature type="domain" description="BPTI/Kunitz inhibitor" evidence="7">
    <location>
        <begin position="529"/>
        <end position="579"/>
    </location>
</feature>
<feature type="domain" description="BPTI/Kunitz inhibitor" evidence="7">
    <location>
        <begin position="398"/>
        <end position="448"/>
    </location>
</feature>
<keyword evidence="4" id="KW-0732">Signal</keyword>
<dbReference type="CDD" id="cd00096">
    <property type="entry name" value="Ig"/>
    <property type="match status" value="1"/>
</dbReference>
<dbReference type="PANTHER" id="PTHR10083:SF374">
    <property type="entry name" value="BPTI_KUNITZ INHIBITOR DOMAIN-CONTAINING PROTEIN"/>
    <property type="match status" value="1"/>
</dbReference>
<feature type="domain" description="BPTI/Kunitz inhibitor" evidence="7">
    <location>
        <begin position="1001"/>
        <end position="1051"/>
    </location>
</feature>
<feature type="domain" description="BPTI/Kunitz inhibitor" evidence="7">
    <location>
        <begin position="661"/>
        <end position="711"/>
    </location>
</feature>
<feature type="domain" description="BPTI/Kunitz inhibitor" evidence="7">
    <location>
        <begin position="135"/>
        <end position="185"/>
    </location>
</feature>
<feature type="domain" description="Ig-like" evidence="8">
    <location>
        <begin position="1509"/>
        <end position="1600"/>
    </location>
</feature>
<evidence type="ECO:0000313" key="10">
    <source>
        <dbReference type="EMBL" id="CAE1165525.1"/>
    </source>
</evidence>
<feature type="domain" description="Ig-like" evidence="8">
    <location>
        <begin position="1691"/>
        <end position="1783"/>
    </location>
</feature>
<feature type="domain" description="BPTI/Kunitz inhibitor" evidence="7">
    <location>
        <begin position="211"/>
        <end position="261"/>
    </location>
</feature>
<dbReference type="InterPro" id="IPR036179">
    <property type="entry name" value="Ig-like_dom_sf"/>
</dbReference>
<evidence type="ECO:0000259" key="7">
    <source>
        <dbReference type="PROSITE" id="PS50279"/>
    </source>
</evidence>
<evidence type="ECO:0000256" key="2">
    <source>
        <dbReference type="ARBA" id="ARBA00022525"/>
    </source>
</evidence>
<dbReference type="Pfam" id="PF08686">
    <property type="entry name" value="PLAC"/>
    <property type="match status" value="1"/>
</dbReference>
<dbReference type="Pfam" id="PF13927">
    <property type="entry name" value="Ig_3"/>
    <property type="match status" value="1"/>
</dbReference>
<dbReference type="PROSITE" id="PS00280">
    <property type="entry name" value="BPTI_KUNITZ_1"/>
    <property type="match status" value="14"/>
</dbReference>
<dbReference type="FunFam" id="4.10.410.10:FF:000011">
    <property type="entry name" value="Tissue factor pathway inhibitor"/>
    <property type="match status" value="2"/>
</dbReference>
<feature type="domain" description="BPTI/Kunitz inhibitor" evidence="7">
    <location>
        <begin position="605"/>
        <end position="655"/>
    </location>
</feature>
<keyword evidence="5" id="KW-0722">Serine protease inhibitor</keyword>
<dbReference type="CDD" id="cd00109">
    <property type="entry name" value="Kunitz-type"/>
    <property type="match status" value="19"/>
</dbReference>
<protein>
    <submittedName>
        <fullName evidence="10">PAPLN</fullName>
    </submittedName>
</protein>
<evidence type="ECO:0000256" key="3">
    <source>
        <dbReference type="ARBA" id="ARBA00022690"/>
    </source>
</evidence>
<dbReference type="Proteomes" id="UP000597762">
    <property type="component" value="Unassembled WGS sequence"/>
</dbReference>
<sequence>MKEVYGTCQSNIQRYRYDTERGDCVAFRYSGCNGNANNFVTMDACRTKCGVVVQPPDTTTDYEVETTAPTGLAACSLEKDESVCPDGTGRSEIAWYYDLTLAACQQFNYSGCGGNNNRFVSAEDCTRTCNARDVCTLPKDSGTCYAYSQQYYFNQNTKRCEIFVYGGCGGNANRYPSIERCEKTCHALMEKQISTGPIKLPDEFKVAILVCHLQPEKGPCEKDEKKWYYEIKEARCRQFTYGGCEGNKNLFETQEECENLCSPEVVCSFSRDSGNCTPYHRGYYFNSALARCEHLAYGDCYGNANRFYTIELCEKKCKDLITTPEITTPTPEPTVKPTVRDCHLPKASGSCRARISAWHYDIQDNTCKQFYYGGCEGNANRFETKDECEKTCNVYDICNLPKEGGHCLAYMEQYYFDQNTQRCEQFVYGGCGGNANRFASLEKCHIICRDLIEKPVTSHPPVSRPPPRPVEMCHLEKKTGSCRAQISAWYYDMEDNTCKHFYYGGCEGNGNRFQSRGECESICNSNDICQLPKEFGICYAYSEQYYFNTQTKRCEDFVYGGCGGNANRFSSLAKCLALCHSLIEQTTTQPTTGERVVFANPVEVCHLEKDVGPCQSQIPAWHYDATEHQCKRFYYGGCQGNANKFDSKEECQSKCNARSICQLPKESGQCYAYSDQYYFNSRTKHCEQFVYGGCGGNANRFSSAAKCMDVCQSLIERETLPTPPVTDKPLSHPVEACHLEKEVGPCRAQLPVWYYDAVEHQCKEFKYGGCQGNANRFGTKEQCHLTCHPEGICYLPKESGQCYAYSDQYYFNPRTKRCEQFVYGGCGGNANRFSSVAKCMEVCQSYIEKETLPTPPVTDKPLSHPVEACHLEKEVGPCRAQLLVWYYDAVEHQCKEFKYGGCQGNANRFGTKEQCHLTCHPQVVCYLPNESGQCYAYSEQYYFNPRTKRCEQFSYGGCGGNANRFSSAAKCIEVCESHIVSETPPRPPVTDKPLSHPVEACHLEKEVGPCRAQLPVWYYDAVEHQCKEFKYGGCQGNANRFGTKEQCHLTCHPQDICELPKKTGHCLAYSDQYYFNSRTKRCEQFVYGGCGGNANRFTSAAKCMDVCQSLVNIDIPLSTHQPHINPELCQFPQDSGNCFNYSEIYYFDQETNRCEQFVYTGCGGNANRFQSLSECQRVCRPVEGTKKPVTKIDVPETPKRNKEVCRLRKLIGPCSYNITAWYFDDKYGVCSMFVYSGCGGNKNNFKTLKECEKVCQPTNDVCNHPMATKPCSSSKAFWVYDNVNKTCRHYPIGHCEENPLQFISEHACQKQCLHQGKETKDICHFPMEEGPCRSYIRVWYYNMDDGICKPFIYGGCEGNKNRFDLKEKCERICNKHTICKLKKDSGHCYGYNDAYYFNPAKNMCEHFVYGGCGGNANRFSSRKQCHEFCSGHISNGSHATELREADKCRLEPDSGPCQERNIFWYYDYKIGVCSRFFYTGCGGNENRFASEEICLTSCKPFMTFTTHAPLTQNSLTGNHNNKFRTIHVTPKETLTLQCGELFDSTGGGNQVTWTHEGQDISPSVRRQIQKLNLVVYNVSNKDTGMYTCRKKSNTVTPTLDKYQVVIKVPATIEYGASHMTALPNHRLAIPCQAHGVPKPLITWYKSGQQIHNDNHYHVFDNGTLLIDPFISNDVATYKCLARNDYEGKAEKEVIVTIQESLNLEIKKSSRNLHVGDKVTLTCTADGYPNTRFQWFYKDRELYTNNRITVTDGILIIRNATYDNTGIYTCRGTHANEQVNKDVSVRILSMPDEVPNVCKDRLPIDRCRMIVAAKLCKRKTFHKNCCVTCSRSMTFRR</sequence>
<evidence type="ECO:0000313" key="11">
    <source>
        <dbReference type="Proteomes" id="UP000597762"/>
    </source>
</evidence>
<dbReference type="PROSITE" id="PS50835">
    <property type="entry name" value="IG_LIKE"/>
    <property type="match status" value="3"/>
</dbReference>
<name>A0A812B0Q9_ACAPH</name>
<feature type="domain" description="Ig-like" evidence="8">
    <location>
        <begin position="1609"/>
        <end position="1683"/>
    </location>
</feature>
<feature type="domain" description="BPTI/Kunitz inhibitor" evidence="7">
    <location>
        <begin position="1379"/>
        <end position="1429"/>
    </location>
</feature>
<dbReference type="InterPro" id="IPR013098">
    <property type="entry name" value="Ig_I-set"/>
</dbReference>
<dbReference type="SUPFAM" id="SSF57362">
    <property type="entry name" value="BPTI-like"/>
    <property type="match status" value="23"/>
</dbReference>
<feature type="domain" description="PLAC" evidence="9">
    <location>
        <begin position="1793"/>
        <end position="1832"/>
    </location>
</feature>
<dbReference type="Pfam" id="PF07679">
    <property type="entry name" value="I-set"/>
    <property type="match status" value="1"/>
</dbReference>
<dbReference type="SMART" id="SM00408">
    <property type="entry name" value="IGc2"/>
    <property type="match status" value="3"/>
</dbReference>
<evidence type="ECO:0000256" key="4">
    <source>
        <dbReference type="ARBA" id="ARBA00022729"/>
    </source>
</evidence>
<dbReference type="GO" id="GO:0004867">
    <property type="term" value="F:serine-type endopeptidase inhibitor activity"/>
    <property type="evidence" value="ECO:0007669"/>
    <property type="project" value="UniProtKB-KW"/>
</dbReference>
<evidence type="ECO:0000256" key="5">
    <source>
        <dbReference type="ARBA" id="ARBA00022900"/>
    </source>
</evidence>
<proteinExistence type="predicted"/>
<dbReference type="InterPro" id="IPR010909">
    <property type="entry name" value="PLAC"/>
</dbReference>
<keyword evidence="6" id="KW-1015">Disulfide bond</keyword>
<feature type="domain" description="BPTI/Kunitz inhibitor" evidence="7">
    <location>
        <begin position="1262"/>
        <end position="1312"/>
    </location>
</feature>
<dbReference type="OrthoDB" id="5950222at2759"/>
<feature type="domain" description="BPTI/Kunitz inhibitor" evidence="7">
    <location>
        <begin position="75"/>
        <end position="129"/>
    </location>
</feature>